<sequence length="192" mass="21802">MIKRIVFLLLLLTAVTAFSMEIVELKDGRKILIKEDFTWEEIAVPMERTAEDVKGVIPSEGSAAPLVEEVTLQEAETKLIMERYPELLEEDLKGGVGVEVVSSEEYRDNIEFLFKVTNNSSASVVRVEADILLLDDEGNVLHTVTDYVYKGFNRMADTYVRVGKSKEGKMKIEKMDNWNGKIRVIIKNVESR</sequence>
<dbReference type="AlphaFoldDB" id="A0A9W6GQB1"/>
<keyword evidence="2" id="KW-1185">Reference proteome</keyword>
<organism evidence="1 2">
    <name type="scientific">Propionigenium maris DSM 9537</name>
    <dbReference type="NCBI Taxonomy" id="1123000"/>
    <lineage>
        <taxon>Bacteria</taxon>
        <taxon>Fusobacteriati</taxon>
        <taxon>Fusobacteriota</taxon>
        <taxon>Fusobacteriia</taxon>
        <taxon>Fusobacteriales</taxon>
        <taxon>Fusobacteriaceae</taxon>
        <taxon>Propionigenium</taxon>
    </lineage>
</organism>
<evidence type="ECO:0000313" key="1">
    <source>
        <dbReference type="EMBL" id="GLI58316.1"/>
    </source>
</evidence>
<dbReference type="InterPro" id="IPR021501">
    <property type="entry name" value="DUF3157"/>
</dbReference>
<gene>
    <name evidence="1" type="ORF">PM10SUCC1_38300</name>
</gene>
<comment type="caution">
    <text evidence="1">The sequence shown here is derived from an EMBL/GenBank/DDBJ whole genome shotgun (WGS) entry which is preliminary data.</text>
</comment>
<reference evidence="1" key="1">
    <citation type="submission" date="2022-12" db="EMBL/GenBank/DDBJ databases">
        <title>Reference genome sequencing for broad-spectrum identification of bacterial and archaeal isolates by mass spectrometry.</title>
        <authorList>
            <person name="Sekiguchi Y."/>
            <person name="Tourlousse D.M."/>
        </authorList>
    </citation>
    <scope>NUCLEOTIDE SEQUENCE</scope>
    <source>
        <strain evidence="1">10succ1</strain>
    </source>
</reference>
<proteinExistence type="predicted"/>
<evidence type="ECO:0000313" key="2">
    <source>
        <dbReference type="Proteomes" id="UP001144471"/>
    </source>
</evidence>
<dbReference type="Proteomes" id="UP001144471">
    <property type="component" value="Unassembled WGS sequence"/>
</dbReference>
<dbReference type="Pfam" id="PF11355">
    <property type="entry name" value="DUF3157"/>
    <property type="match status" value="1"/>
</dbReference>
<dbReference type="RefSeq" id="WP_281838075.1">
    <property type="nucleotide sequence ID" value="NZ_BSDY01000046.1"/>
</dbReference>
<dbReference type="EMBL" id="BSDY01000046">
    <property type="protein sequence ID" value="GLI58316.1"/>
    <property type="molecule type" value="Genomic_DNA"/>
</dbReference>
<name>A0A9W6GQB1_9FUSO</name>
<accession>A0A9W6GQB1</accession>
<protein>
    <submittedName>
        <fullName evidence="1">Ribonuclease</fullName>
    </submittedName>
</protein>